<dbReference type="AlphaFoldDB" id="A0A6H1ZUC4"/>
<proteinExistence type="predicted"/>
<feature type="region of interest" description="Disordered" evidence="1">
    <location>
        <begin position="1"/>
        <end position="53"/>
    </location>
</feature>
<protein>
    <submittedName>
        <fullName evidence="2">Uncharacterized protein</fullName>
    </submittedName>
</protein>
<accession>A0A6H1ZUC4</accession>
<feature type="compositionally biased region" description="Basic residues" evidence="1">
    <location>
        <begin position="1"/>
        <end position="10"/>
    </location>
</feature>
<sequence length="241" mass="27869">MPPKGWRKDKKQSYSQPDPNSGWDAASPLPDEDDDSDDFEPLPPIPEEPQGIGGHKYLVRIEEQGINVLNRMIRNYDKSSTDSRTHQHVVQAVKTLLSITEKDRQEAVNTMDAYQEQLVALASFITTKFLAFVGRDVRDTIRNSAKEMIKRIESMKKLDEDAKEIWTTEIDRIARSFGFKKFELLFAKGLAEDQRAQTAFEIAEDLVETFDKEQRIRMDDDGVIRIKQAVYDRDKRKMTQQ</sequence>
<evidence type="ECO:0000313" key="2">
    <source>
        <dbReference type="EMBL" id="QJA51174.1"/>
    </source>
</evidence>
<evidence type="ECO:0000313" key="3">
    <source>
        <dbReference type="EMBL" id="QJA55644.1"/>
    </source>
</evidence>
<evidence type="ECO:0000256" key="1">
    <source>
        <dbReference type="SAM" id="MobiDB-lite"/>
    </source>
</evidence>
<dbReference type="EMBL" id="MT144242">
    <property type="protein sequence ID" value="QJA51174.1"/>
    <property type="molecule type" value="Genomic_DNA"/>
</dbReference>
<feature type="compositionally biased region" description="Acidic residues" evidence="1">
    <location>
        <begin position="30"/>
        <end position="40"/>
    </location>
</feature>
<organism evidence="2">
    <name type="scientific">viral metagenome</name>
    <dbReference type="NCBI Taxonomy" id="1070528"/>
    <lineage>
        <taxon>unclassified sequences</taxon>
        <taxon>metagenomes</taxon>
        <taxon>organismal metagenomes</taxon>
    </lineage>
</organism>
<dbReference type="EMBL" id="MT141170">
    <property type="protein sequence ID" value="QJA55644.1"/>
    <property type="molecule type" value="Genomic_DNA"/>
</dbReference>
<reference evidence="2" key="1">
    <citation type="submission" date="2020-03" db="EMBL/GenBank/DDBJ databases">
        <title>The deep terrestrial virosphere.</title>
        <authorList>
            <person name="Holmfeldt K."/>
            <person name="Nilsson E."/>
            <person name="Simone D."/>
            <person name="Lopez-Fernandez M."/>
            <person name="Wu X."/>
            <person name="de Brujin I."/>
            <person name="Lundin D."/>
            <person name="Andersson A."/>
            <person name="Bertilsson S."/>
            <person name="Dopson M."/>
        </authorList>
    </citation>
    <scope>NUCLEOTIDE SEQUENCE</scope>
    <source>
        <strain evidence="3">MM415B02021</strain>
        <strain evidence="2">TM448A02002</strain>
    </source>
</reference>
<gene>
    <name evidence="3" type="ORF">MM415B02021_0006</name>
    <name evidence="2" type="ORF">TM448A02002_0007</name>
</gene>
<name>A0A6H1ZUC4_9ZZZZ</name>